<proteinExistence type="predicted"/>
<dbReference type="InterPro" id="IPR040893">
    <property type="entry name" value="RADX"/>
</dbReference>
<evidence type="ECO:0008006" key="4">
    <source>
        <dbReference type="Google" id="ProtNLM"/>
    </source>
</evidence>
<dbReference type="Proteomes" id="UP000261600">
    <property type="component" value="Unplaced"/>
</dbReference>
<name>A0A3Q3RAA9_MONAL</name>
<organism evidence="2 3">
    <name type="scientific">Monopterus albus</name>
    <name type="common">Swamp eel</name>
    <dbReference type="NCBI Taxonomy" id="43700"/>
    <lineage>
        <taxon>Eukaryota</taxon>
        <taxon>Metazoa</taxon>
        <taxon>Chordata</taxon>
        <taxon>Craniata</taxon>
        <taxon>Vertebrata</taxon>
        <taxon>Euteleostomi</taxon>
        <taxon>Actinopterygii</taxon>
        <taxon>Neopterygii</taxon>
        <taxon>Teleostei</taxon>
        <taxon>Neoteleostei</taxon>
        <taxon>Acanthomorphata</taxon>
        <taxon>Anabantaria</taxon>
        <taxon>Synbranchiformes</taxon>
        <taxon>Synbranchidae</taxon>
        <taxon>Monopterus</taxon>
    </lineage>
</organism>
<evidence type="ECO:0000313" key="2">
    <source>
        <dbReference type="Ensembl" id="ENSMALP00000030162.1"/>
    </source>
</evidence>
<evidence type="ECO:0000256" key="1">
    <source>
        <dbReference type="SAM" id="MobiDB-lite"/>
    </source>
</evidence>
<keyword evidence="3" id="KW-1185">Reference proteome</keyword>
<evidence type="ECO:0000313" key="3">
    <source>
        <dbReference type="Proteomes" id="UP000261600"/>
    </source>
</evidence>
<dbReference type="Ensembl" id="ENSMALT00000030695.1">
    <property type="protein sequence ID" value="ENSMALP00000030162.1"/>
    <property type="gene ID" value="ENSMALG00000020866.1"/>
</dbReference>
<reference evidence="2" key="1">
    <citation type="submission" date="2025-08" db="UniProtKB">
        <authorList>
            <consortium name="Ensembl"/>
        </authorList>
    </citation>
    <scope>IDENTIFICATION</scope>
</reference>
<dbReference type="AlphaFoldDB" id="A0A3Q3RAA9"/>
<dbReference type="SUPFAM" id="SSF50249">
    <property type="entry name" value="Nucleic acid-binding proteins"/>
    <property type="match status" value="1"/>
</dbReference>
<dbReference type="PANTHER" id="PTHR14944:SF4">
    <property type="entry name" value="RPA1 RELATED SINGLE STRANDED DNA BINDING PROTEIN, X-LINKED"/>
    <property type="match status" value="1"/>
</dbReference>
<feature type="region of interest" description="Disordered" evidence="1">
    <location>
        <begin position="605"/>
        <end position="654"/>
    </location>
</feature>
<feature type="compositionally biased region" description="Acidic residues" evidence="1">
    <location>
        <begin position="637"/>
        <end position="648"/>
    </location>
</feature>
<reference evidence="2" key="2">
    <citation type="submission" date="2025-09" db="UniProtKB">
        <authorList>
            <consortium name="Ensembl"/>
        </authorList>
    </citation>
    <scope>IDENTIFICATION</scope>
</reference>
<dbReference type="Pfam" id="PF17659">
    <property type="entry name" value="RADX"/>
    <property type="match status" value="1"/>
</dbReference>
<sequence length="872" mass="98170">MDDNSSLMATGLSQVSFLQRTLERLSSTHILTLKTEEAPPVAVIALQRYLSEQTEGLPQLDSYSFDAIVTDGVWRAKCFVHPHLNHLVHANTLRTGTDISITQCSFVYNERRLGHGYICIENLRCGAGRSAVLSRINDVTSLPVLVKRGMERSVVLQSDVPLQLGRRHYLSLWNNDDPEGDIWIAGSPLSDIVLDVSRIALLCSLESSFPFSGKHLPLLVKIIHKSRLRYYGKFGLKIDYPYQAYFEVADQTGIMSLVLWNELCPEFYQRLTVGTVLYLQNYTLKQSYSNRSRPQMDHHRMKTFKSVEICLNPRNPASVITVVPPKSVLPQWGLPEVSYQFITRSELEKLPNNSACDVIGLVTFVGRVERVRSKGNKGPEKYWTYRWVHALDGTSHHPFILEIFSSSQPEIFNRICSMTYLVCTQMRVCQVEGSLPYLTSSCETETFITGYHKGQPYVSDPRVKSFIQWTKTLKDNIILQKTAVGGHYCYPHPPQTFTQSVADSSGQVPLVAAADLKRELETLQYREHKKLAIQGQITTVRYLRVLETIEPLGTEEVSDVATDVCESAVPDTHSHSSTAEWTPAERVTSPCAENILASRRKRRIQLRKATQSSNHGSMPAKRRAGHANTEEGREQEEKEEEEDSDSASEEAQNVEQILQLQNPSQVCFQPDILSWESSSWPQQRLEVSEHLCQGGLYQDSLSRRFTFDEKNILLQWSNLQPVRWSPEQTADPLPPVVCPGFYQVTILGINKQIAVDAAFFPVVSSDEPRAVGLPLDPHGNTMLSCLLSGFLCPLSDTANHSDMTLPEPEEILATASELQDTHVVCILDLCHLGGDKVEVLINKGPRAGLREHHGVAVERHRQTRVRPHGKTH</sequence>
<dbReference type="InterPro" id="IPR012340">
    <property type="entry name" value="NA-bd_OB-fold"/>
</dbReference>
<dbReference type="Gene3D" id="2.40.50.140">
    <property type="entry name" value="Nucleic acid-binding proteins"/>
    <property type="match status" value="2"/>
</dbReference>
<accession>A0A3Q3RAA9</accession>
<dbReference type="PANTHER" id="PTHR14944">
    <property type="entry name" value="RPA-RELATED PROTEIN RADX"/>
    <property type="match status" value="1"/>
</dbReference>
<dbReference type="GO" id="GO:0003697">
    <property type="term" value="F:single-stranded DNA binding"/>
    <property type="evidence" value="ECO:0007669"/>
    <property type="project" value="InterPro"/>
</dbReference>
<protein>
    <recommendedName>
        <fullName evidence="4">RPA1 related single stranded DNA binding protein</fullName>
    </recommendedName>
</protein>